<protein>
    <submittedName>
        <fullName evidence="1">Uncharacterized protein</fullName>
    </submittedName>
</protein>
<evidence type="ECO:0000313" key="1">
    <source>
        <dbReference type="EMBL" id="GFO15338.1"/>
    </source>
</evidence>
<dbReference type="Proteomes" id="UP000735302">
    <property type="component" value="Unassembled WGS sequence"/>
</dbReference>
<proteinExistence type="predicted"/>
<dbReference type="EMBL" id="BLXT01004605">
    <property type="protein sequence ID" value="GFO15338.1"/>
    <property type="molecule type" value="Genomic_DNA"/>
</dbReference>
<sequence length="105" mass="12057">MVLYPRRRHHQFDPHVLLSSLRGASVAQWLASPPGDLQRPFCSGFEPRRPGLMEGLKARDHLVVDWLYTKTKPIFVCCILMQLPKILPRTQKNLGEAKNRAQLTL</sequence>
<accession>A0AAV4B6V1</accession>
<evidence type="ECO:0000313" key="2">
    <source>
        <dbReference type="Proteomes" id="UP000735302"/>
    </source>
</evidence>
<gene>
    <name evidence="1" type="ORF">PoB_004184300</name>
</gene>
<organism evidence="1 2">
    <name type="scientific">Plakobranchus ocellatus</name>
    <dbReference type="NCBI Taxonomy" id="259542"/>
    <lineage>
        <taxon>Eukaryota</taxon>
        <taxon>Metazoa</taxon>
        <taxon>Spiralia</taxon>
        <taxon>Lophotrochozoa</taxon>
        <taxon>Mollusca</taxon>
        <taxon>Gastropoda</taxon>
        <taxon>Heterobranchia</taxon>
        <taxon>Euthyneura</taxon>
        <taxon>Panpulmonata</taxon>
        <taxon>Sacoglossa</taxon>
        <taxon>Placobranchoidea</taxon>
        <taxon>Plakobranchidae</taxon>
        <taxon>Plakobranchus</taxon>
    </lineage>
</organism>
<name>A0AAV4B6V1_9GAST</name>
<keyword evidence="2" id="KW-1185">Reference proteome</keyword>
<reference evidence="1 2" key="1">
    <citation type="journal article" date="2021" name="Elife">
        <title>Chloroplast acquisition without the gene transfer in kleptoplastic sea slugs, Plakobranchus ocellatus.</title>
        <authorList>
            <person name="Maeda T."/>
            <person name="Takahashi S."/>
            <person name="Yoshida T."/>
            <person name="Shimamura S."/>
            <person name="Takaki Y."/>
            <person name="Nagai Y."/>
            <person name="Toyoda A."/>
            <person name="Suzuki Y."/>
            <person name="Arimoto A."/>
            <person name="Ishii H."/>
            <person name="Satoh N."/>
            <person name="Nishiyama T."/>
            <person name="Hasebe M."/>
            <person name="Maruyama T."/>
            <person name="Minagawa J."/>
            <person name="Obokata J."/>
            <person name="Shigenobu S."/>
        </authorList>
    </citation>
    <scope>NUCLEOTIDE SEQUENCE [LARGE SCALE GENOMIC DNA]</scope>
</reference>
<comment type="caution">
    <text evidence="1">The sequence shown here is derived from an EMBL/GenBank/DDBJ whole genome shotgun (WGS) entry which is preliminary data.</text>
</comment>
<dbReference type="AlphaFoldDB" id="A0AAV4B6V1"/>